<dbReference type="PANTHER" id="PTHR23416">
    <property type="entry name" value="SIALIC ACID SYNTHASE-RELATED"/>
    <property type="match status" value="1"/>
</dbReference>
<dbReference type="EMBL" id="FWXY01000013">
    <property type="protein sequence ID" value="SMC87444.1"/>
    <property type="molecule type" value="Genomic_DNA"/>
</dbReference>
<reference evidence="4 5" key="1">
    <citation type="submission" date="2017-04" db="EMBL/GenBank/DDBJ databases">
        <authorList>
            <person name="Afonso C.L."/>
            <person name="Miller P.J."/>
            <person name="Scott M.A."/>
            <person name="Spackman E."/>
            <person name="Goraichik I."/>
            <person name="Dimitrov K.M."/>
            <person name="Suarez D.L."/>
            <person name="Swayne D.E."/>
        </authorList>
    </citation>
    <scope>NUCLEOTIDE SEQUENCE [LARGE SCALE GENOMIC DNA]</scope>
    <source>
        <strain evidence="4 5">DSM 3385</strain>
    </source>
</reference>
<dbReference type="OrthoDB" id="9815592at2"/>
<dbReference type="Proteomes" id="UP000192418">
    <property type="component" value="Unassembled WGS sequence"/>
</dbReference>
<dbReference type="PROSITE" id="PS00101">
    <property type="entry name" value="HEXAPEP_TRANSFERASES"/>
    <property type="match status" value="1"/>
</dbReference>
<dbReference type="SUPFAM" id="SSF51161">
    <property type="entry name" value="Trimeric LpxA-like enzymes"/>
    <property type="match status" value="1"/>
</dbReference>
<evidence type="ECO:0000256" key="1">
    <source>
        <dbReference type="ARBA" id="ARBA00022679"/>
    </source>
</evidence>
<evidence type="ECO:0000256" key="2">
    <source>
        <dbReference type="ARBA" id="ARBA00022737"/>
    </source>
</evidence>
<name>A0A1W2CR63_9BACT</name>
<dbReference type="Gene3D" id="2.160.10.10">
    <property type="entry name" value="Hexapeptide repeat proteins"/>
    <property type="match status" value="1"/>
</dbReference>
<organism evidence="4 5">
    <name type="scientific">Desulfocicer vacuolatum DSM 3385</name>
    <dbReference type="NCBI Taxonomy" id="1121400"/>
    <lineage>
        <taxon>Bacteria</taxon>
        <taxon>Pseudomonadati</taxon>
        <taxon>Thermodesulfobacteriota</taxon>
        <taxon>Desulfobacteria</taxon>
        <taxon>Desulfobacterales</taxon>
        <taxon>Desulfobacteraceae</taxon>
        <taxon>Desulfocicer</taxon>
    </lineage>
</organism>
<dbReference type="GO" id="GO:0016746">
    <property type="term" value="F:acyltransferase activity"/>
    <property type="evidence" value="ECO:0007669"/>
    <property type="project" value="UniProtKB-KW"/>
</dbReference>
<protein>
    <submittedName>
        <fullName evidence="4">Hexapeptide repeat of succinyl-transferase</fullName>
    </submittedName>
</protein>
<dbReference type="Pfam" id="PF14602">
    <property type="entry name" value="Hexapep_2"/>
    <property type="match status" value="1"/>
</dbReference>
<evidence type="ECO:0000313" key="4">
    <source>
        <dbReference type="EMBL" id="SMC87444.1"/>
    </source>
</evidence>
<sequence length="240" mass="26413">MRRDHRPYFIKKIWFGIQKFHLSHFLKPQMEYLGKNAFVVKPWHVEVFGGPVSIGDNITLLASSDKKTRLTVWTDKKDIPGITIGDHVLISPGVRISAAQGITIGDNCMIASNAYITDSDWHGIYDRSLPPTTAHPVTLAPNVWIGDSAIVCKGVNIGKNSVIGAGSVVTGDIPANVIAAGNPAKIIKSLDPDRKIITRKDRFGDTDTISMNLDLHEQALLKGNTVFGWLRHLLMPSRND</sequence>
<dbReference type="InterPro" id="IPR018357">
    <property type="entry name" value="Hexapep_transf_CS"/>
</dbReference>
<dbReference type="Pfam" id="PF00132">
    <property type="entry name" value="Hexapep"/>
    <property type="match status" value="1"/>
</dbReference>
<evidence type="ECO:0000313" key="5">
    <source>
        <dbReference type="Proteomes" id="UP000192418"/>
    </source>
</evidence>
<proteinExistence type="predicted"/>
<dbReference type="InterPro" id="IPR011004">
    <property type="entry name" value="Trimer_LpxA-like_sf"/>
</dbReference>
<keyword evidence="5" id="KW-1185">Reference proteome</keyword>
<keyword evidence="2" id="KW-0677">Repeat</keyword>
<evidence type="ECO:0000256" key="3">
    <source>
        <dbReference type="ARBA" id="ARBA00023315"/>
    </source>
</evidence>
<dbReference type="RefSeq" id="WP_084069809.1">
    <property type="nucleotide sequence ID" value="NZ_FWXY01000013.1"/>
</dbReference>
<dbReference type="STRING" id="1121400.SAMN02746065_11364"/>
<dbReference type="CDD" id="cd04647">
    <property type="entry name" value="LbH_MAT_like"/>
    <property type="match status" value="1"/>
</dbReference>
<keyword evidence="3" id="KW-0012">Acyltransferase</keyword>
<dbReference type="InterPro" id="IPR001451">
    <property type="entry name" value="Hexapep"/>
</dbReference>
<gene>
    <name evidence="4" type="ORF">SAMN02746065_11364</name>
</gene>
<dbReference type="AlphaFoldDB" id="A0A1W2CR63"/>
<accession>A0A1W2CR63</accession>
<dbReference type="InterPro" id="IPR051159">
    <property type="entry name" value="Hexapeptide_acetyltransf"/>
</dbReference>
<keyword evidence="1 4" id="KW-0808">Transferase</keyword>